<proteinExistence type="predicted"/>
<organism evidence="3">
    <name type="scientific">Thelazia callipaeda</name>
    <name type="common">Oriental eyeworm</name>
    <name type="synonym">Parasitic nematode</name>
    <dbReference type="NCBI Taxonomy" id="103827"/>
    <lineage>
        <taxon>Eukaryota</taxon>
        <taxon>Metazoa</taxon>
        <taxon>Ecdysozoa</taxon>
        <taxon>Nematoda</taxon>
        <taxon>Chromadorea</taxon>
        <taxon>Rhabditida</taxon>
        <taxon>Spirurina</taxon>
        <taxon>Spiruromorpha</taxon>
        <taxon>Thelazioidea</taxon>
        <taxon>Thelaziidae</taxon>
        <taxon>Thelazia</taxon>
    </lineage>
</organism>
<evidence type="ECO:0000313" key="1">
    <source>
        <dbReference type="EMBL" id="VDN07305.1"/>
    </source>
</evidence>
<evidence type="ECO:0000313" key="3">
    <source>
        <dbReference type="WBParaSite" id="TCLT_0000966601-mRNA-1"/>
    </source>
</evidence>
<dbReference type="EMBL" id="UYYF01004847">
    <property type="protein sequence ID" value="VDN07305.1"/>
    <property type="molecule type" value="Genomic_DNA"/>
</dbReference>
<name>A0A0N5D961_THECL</name>
<sequence>MVMAECLEENEEIDCDKKMDSLGYFREQFDRFIHDYRETNASSVSNVWESQTQLDATLKQDFINVERKLRKTFCTVQRLSSSEEVERLSLKVKSVLEIFKTIKKVQNDIRGEFSIHNVPLPLYDSTDIELLLGSDLISVHHVKAVELLTVKGEQREEIVENIKNARRLLMECEGFVQLFKKKGEFYRQFYQFAVNKTNLSFSLWKHEALEEYH</sequence>
<protein>
    <submittedName>
        <fullName evidence="3">t-SNARE coiled-coil homology domain-containing protein</fullName>
    </submittedName>
</protein>
<reference evidence="3" key="1">
    <citation type="submission" date="2017-02" db="UniProtKB">
        <authorList>
            <consortium name="WormBaseParasite"/>
        </authorList>
    </citation>
    <scope>IDENTIFICATION</scope>
</reference>
<dbReference type="OrthoDB" id="10065749at2759"/>
<dbReference type="OMA" id="CDKKMDS"/>
<dbReference type="Proteomes" id="UP000276776">
    <property type="component" value="Unassembled WGS sequence"/>
</dbReference>
<accession>A0A0N5D961</accession>
<keyword evidence="2" id="KW-1185">Reference proteome</keyword>
<evidence type="ECO:0000313" key="2">
    <source>
        <dbReference type="Proteomes" id="UP000276776"/>
    </source>
</evidence>
<gene>
    <name evidence="1" type="ORF">TCLT_LOCUS9655</name>
</gene>
<dbReference type="WBParaSite" id="TCLT_0000966601-mRNA-1">
    <property type="protein sequence ID" value="TCLT_0000966601-mRNA-1"/>
    <property type="gene ID" value="TCLT_0000966601"/>
</dbReference>
<reference evidence="1 2" key="2">
    <citation type="submission" date="2018-11" db="EMBL/GenBank/DDBJ databases">
        <authorList>
            <consortium name="Pathogen Informatics"/>
        </authorList>
    </citation>
    <scope>NUCLEOTIDE SEQUENCE [LARGE SCALE GENOMIC DNA]</scope>
</reference>
<dbReference type="AlphaFoldDB" id="A0A0N5D961"/>